<dbReference type="Gene3D" id="3.40.190.10">
    <property type="entry name" value="Periplasmic binding protein-like II"/>
    <property type="match status" value="2"/>
</dbReference>
<comment type="similarity">
    <text evidence="1">Belongs to the bacterial solute-binding protein 3 family.</text>
</comment>
<dbReference type="AlphaFoldDB" id="A0A2N8ZJ54"/>
<sequence>MLKSIIVAFLSLLAFFSFGYEKSITLTAGNYPPYQSPNLKHYGVVSRIVTEAFALEGVEVTYKFLPWKRAYKYILAGKLDGVGYATKKSSRLEHFYFSDPVFEKKRVFFHLKSTDFDWNSMEDLQGLKIGALRGYSYSDEFDEADASGLIATQRVNTHQQNMTKLAHGNRIDIALSTIDQGYYALQQVHPEDIALVTYHPKMLQTAGMHLMLSKKVEKNKQLVEVFNRGLRKLKQSGKYDQYFMESQRGDYIKP</sequence>
<dbReference type="PANTHER" id="PTHR35936">
    <property type="entry name" value="MEMBRANE-BOUND LYTIC MUREIN TRANSGLYCOSYLASE F"/>
    <property type="match status" value="1"/>
</dbReference>
<dbReference type="PANTHER" id="PTHR35936:SF25">
    <property type="entry name" value="ABC TRANSPORTER SUBSTRATE-BINDING PROTEIN"/>
    <property type="match status" value="1"/>
</dbReference>
<keyword evidence="5" id="KW-1185">Reference proteome</keyword>
<dbReference type="RefSeq" id="WP_102524294.1">
    <property type="nucleotide sequence ID" value="NZ_LT960612.1"/>
</dbReference>
<keyword evidence="2" id="KW-0732">Signal</keyword>
<evidence type="ECO:0000313" key="4">
    <source>
        <dbReference type="EMBL" id="SON51932.1"/>
    </source>
</evidence>
<gene>
    <name evidence="4" type="ORF">VTAP4600_B0321</name>
</gene>
<dbReference type="KEGG" id="vta:B0321"/>
<feature type="domain" description="Solute-binding protein family 3/N-terminal" evidence="3">
    <location>
        <begin position="27"/>
        <end position="242"/>
    </location>
</feature>
<dbReference type="Proteomes" id="UP000235828">
    <property type="component" value="Chromosome B"/>
</dbReference>
<organism evidence="4 5">
    <name type="scientific">Vibrio tapetis subsp. tapetis</name>
    <dbReference type="NCBI Taxonomy" id="1671868"/>
    <lineage>
        <taxon>Bacteria</taxon>
        <taxon>Pseudomonadati</taxon>
        <taxon>Pseudomonadota</taxon>
        <taxon>Gammaproteobacteria</taxon>
        <taxon>Vibrionales</taxon>
        <taxon>Vibrionaceae</taxon>
        <taxon>Vibrio</taxon>
    </lineage>
</organism>
<evidence type="ECO:0000259" key="3">
    <source>
        <dbReference type="Pfam" id="PF00497"/>
    </source>
</evidence>
<dbReference type="OrthoDB" id="5296159at2"/>
<evidence type="ECO:0000313" key="5">
    <source>
        <dbReference type="Proteomes" id="UP000235828"/>
    </source>
</evidence>
<accession>A0A2N8ZJ54</accession>
<dbReference type="SUPFAM" id="SSF53850">
    <property type="entry name" value="Periplasmic binding protein-like II"/>
    <property type="match status" value="1"/>
</dbReference>
<proteinExistence type="inferred from homology"/>
<dbReference type="InterPro" id="IPR001638">
    <property type="entry name" value="Solute-binding_3/MltF_N"/>
</dbReference>
<dbReference type="EMBL" id="LT960612">
    <property type="protein sequence ID" value="SON51932.1"/>
    <property type="molecule type" value="Genomic_DNA"/>
</dbReference>
<name>A0A2N8ZJ54_9VIBR</name>
<evidence type="ECO:0000256" key="1">
    <source>
        <dbReference type="ARBA" id="ARBA00010333"/>
    </source>
</evidence>
<evidence type="ECO:0000256" key="2">
    <source>
        <dbReference type="ARBA" id="ARBA00022729"/>
    </source>
</evidence>
<reference evidence="4 5" key="1">
    <citation type="submission" date="2017-10" db="EMBL/GenBank/DDBJ databases">
        <authorList>
            <person name="Banno H."/>
            <person name="Chua N.-H."/>
        </authorList>
    </citation>
    <scope>NUCLEOTIDE SEQUENCE [LARGE SCALE GENOMIC DNA]</scope>
    <source>
        <strain evidence="4">Vibrio tapetis CECT4600</strain>
    </source>
</reference>
<protein>
    <recommendedName>
        <fullName evidence="3">Solute-binding protein family 3/N-terminal domain-containing protein</fullName>
    </recommendedName>
</protein>
<dbReference type="Pfam" id="PF00497">
    <property type="entry name" value="SBP_bac_3"/>
    <property type="match status" value="1"/>
</dbReference>